<dbReference type="STRING" id="452637.Oter_4603"/>
<evidence type="ECO:0000313" key="4">
    <source>
        <dbReference type="Proteomes" id="UP000007013"/>
    </source>
</evidence>
<gene>
    <name evidence="3" type="ordered locus">Oter_4603</name>
</gene>
<name>B1ZQX6_OPITP</name>
<dbReference type="OrthoDB" id="9804872at2"/>
<dbReference type="SUPFAM" id="SSF54001">
    <property type="entry name" value="Cysteine proteinases"/>
    <property type="match status" value="1"/>
</dbReference>
<dbReference type="Pfam" id="PF01841">
    <property type="entry name" value="Transglut_core"/>
    <property type="match status" value="1"/>
</dbReference>
<keyword evidence="1" id="KW-0812">Transmembrane</keyword>
<keyword evidence="4" id="KW-1185">Reference proteome</keyword>
<dbReference type="SMART" id="SM00460">
    <property type="entry name" value="TGc"/>
    <property type="match status" value="1"/>
</dbReference>
<feature type="transmembrane region" description="Helical" evidence="1">
    <location>
        <begin position="143"/>
        <end position="161"/>
    </location>
</feature>
<dbReference type="PANTHER" id="PTHR42736">
    <property type="entry name" value="PROTEIN-GLUTAMINE GAMMA-GLUTAMYLTRANSFERASE"/>
    <property type="match status" value="1"/>
</dbReference>
<feature type="transmembrane region" description="Helical" evidence="1">
    <location>
        <begin position="649"/>
        <end position="670"/>
    </location>
</feature>
<dbReference type="AlphaFoldDB" id="B1ZQX6"/>
<feature type="transmembrane region" description="Helical" evidence="1">
    <location>
        <begin position="202"/>
        <end position="224"/>
    </location>
</feature>
<dbReference type="InterPro" id="IPR038765">
    <property type="entry name" value="Papain-like_cys_pep_sf"/>
</dbReference>
<feature type="transmembrane region" description="Helical" evidence="1">
    <location>
        <begin position="72"/>
        <end position="96"/>
    </location>
</feature>
<organism evidence="3 4">
    <name type="scientific">Opitutus terrae (strain DSM 11246 / JCM 15787 / PB90-1)</name>
    <dbReference type="NCBI Taxonomy" id="452637"/>
    <lineage>
        <taxon>Bacteria</taxon>
        <taxon>Pseudomonadati</taxon>
        <taxon>Verrucomicrobiota</taxon>
        <taxon>Opitutia</taxon>
        <taxon>Opitutales</taxon>
        <taxon>Opitutaceae</taxon>
        <taxon>Opitutus</taxon>
    </lineage>
</organism>
<evidence type="ECO:0000313" key="3">
    <source>
        <dbReference type="EMBL" id="ACB77874.1"/>
    </source>
</evidence>
<dbReference type="HOGENOM" id="CLU_369578_0_0_0"/>
<dbReference type="RefSeq" id="WP_012377388.1">
    <property type="nucleotide sequence ID" value="NC_010571.1"/>
</dbReference>
<proteinExistence type="predicted"/>
<dbReference type="eggNOG" id="COG1305">
    <property type="taxonomic scope" value="Bacteria"/>
</dbReference>
<protein>
    <submittedName>
        <fullName evidence="3">Transglutaminase domain protein</fullName>
    </submittedName>
</protein>
<keyword evidence="1" id="KW-1133">Transmembrane helix</keyword>
<feature type="domain" description="Transglutaminase-like" evidence="2">
    <location>
        <begin position="488"/>
        <end position="560"/>
    </location>
</feature>
<dbReference type="EMBL" id="CP001032">
    <property type="protein sequence ID" value="ACB77874.1"/>
    <property type="molecule type" value="Genomic_DNA"/>
</dbReference>
<dbReference type="InterPro" id="IPR052901">
    <property type="entry name" value="Bact_TGase-like"/>
</dbReference>
<feature type="transmembrane region" description="Helical" evidence="1">
    <location>
        <begin position="117"/>
        <end position="137"/>
    </location>
</feature>
<evidence type="ECO:0000256" key="1">
    <source>
        <dbReference type="SAM" id="Phobius"/>
    </source>
</evidence>
<dbReference type="KEGG" id="ote:Oter_4603"/>
<dbReference type="PANTHER" id="PTHR42736:SF1">
    <property type="entry name" value="PROTEIN-GLUTAMINE GAMMA-GLUTAMYLTRANSFERASE"/>
    <property type="match status" value="1"/>
</dbReference>
<evidence type="ECO:0000259" key="2">
    <source>
        <dbReference type="SMART" id="SM00460"/>
    </source>
</evidence>
<feature type="transmembrane region" description="Helical" evidence="1">
    <location>
        <begin position="20"/>
        <end position="52"/>
    </location>
</feature>
<keyword evidence="1" id="KW-0472">Membrane</keyword>
<sequence length="764" mass="85189">MNKVTAHPQLTPDELQQLRWLLGGALTLLAVSTVFTMDVGASAVAALTLVTVTTATLRPDWLVWVPRWVHRLAFSFVAAFFTADLWLTGELLSAIVRLDALLLLYRGISYRKKRDDLQLIVLGLFLVVLGGVLSVSLGFAVQILAFTAVALVLLMTITLSATEPAAEKRVAGGALPAVPRWARHVSWPALLRRVRQATDWRVVALSTGLFVGLVGLAALLFVTIPRFQLENSFFLERFITKKTRTGFSDTIRFGEVTEITQDNSVALSVDVSDRRAIPADPYWRMLVLDEYRDGTFRLSPGMRRLALPQERGGVNVRGGLRERAGATADWTFYLESGVSRYLPLLGPFELLRFREAQNYRFSRGLGVVELRAEPATMLAYRIEGMENNAVVADPAFAAQWRAHGSNRWSAGALLLQLSVSAEDREKLARAVGEIRAAATPSSRAAPDPGPPDVAEFLRRAEAWLQHQHRYSLSPRIPAGDGDPLLRWMMSSEPGHCELFAGSLVLLARAAGLPARVATGFRGGSWNGYSNNFTLRNSDAHAWCEVFDAQAQAWRRADPTPGSGAAAREDRGGEAGLADRLDRSWTARLDSLRVFWYRRIVSFDQQSQLETLQAVKEATERSGQQLREMLERWAGGLRAWLARPWTSGRMAWLAVIGAGVLVAVVGLRWAARNFRFSIFDFRFRRRGQNWDVVRAEAGRWLTRIAQAERRVGETMQVVAALERLRFGARETWPEPRKIFARARKALREARSDKVGRGLRSAPRKT</sequence>
<dbReference type="Proteomes" id="UP000007013">
    <property type="component" value="Chromosome"/>
</dbReference>
<dbReference type="Gene3D" id="3.10.620.30">
    <property type="match status" value="1"/>
</dbReference>
<dbReference type="Pfam" id="PF11992">
    <property type="entry name" value="TgpA_N"/>
    <property type="match status" value="1"/>
</dbReference>
<reference evidence="3 4" key="1">
    <citation type="journal article" date="2011" name="J. Bacteriol.">
        <title>Genome sequence of the verrucomicrobium Opitutus terrae PB90-1, an abundant inhabitant of rice paddy soil ecosystems.</title>
        <authorList>
            <person name="van Passel M.W."/>
            <person name="Kant R."/>
            <person name="Palva A."/>
            <person name="Copeland A."/>
            <person name="Lucas S."/>
            <person name="Lapidus A."/>
            <person name="Glavina del Rio T."/>
            <person name="Pitluck S."/>
            <person name="Goltsman E."/>
            <person name="Clum A."/>
            <person name="Sun H."/>
            <person name="Schmutz J."/>
            <person name="Larimer F.W."/>
            <person name="Land M.L."/>
            <person name="Hauser L."/>
            <person name="Kyrpides N."/>
            <person name="Mikhailova N."/>
            <person name="Richardson P.P."/>
            <person name="Janssen P.H."/>
            <person name="de Vos W.M."/>
            <person name="Smidt H."/>
        </authorList>
    </citation>
    <scope>NUCLEOTIDE SEQUENCE [LARGE SCALE GENOMIC DNA]</scope>
    <source>
        <strain evidence="4">DSM 11246 / JCM 15787 / PB90-1</strain>
    </source>
</reference>
<dbReference type="InterPro" id="IPR002931">
    <property type="entry name" value="Transglutaminase-like"/>
</dbReference>
<accession>B1ZQX6</accession>
<dbReference type="InterPro" id="IPR021878">
    <property type="entry name" value="TgpA_N"/>
</dbReference>